<dbReference type="EMBL" id="BJXV01000024">
    <property type="protein sequence ID" value="GEN29550.1"/>
    <property type="molecule type" value="Genomic_DNA"/>
</dbReference>
<proteinExistence type="predicted"/>
<evidence type="ECO:0000313" key="1">
    <source>
        <dbReference type="EMBL" id="GEN29550.1"/>
    </source>
</evidence>
<keyword evidence="2" id="KW-1185">Reference proteome</keyword>
<gene>
    <name evidence="1" type="ORF">HVA01_31960</name>
</gene>
<accession>A0A511USH9</accession>
<organism evidence="1 2">
    <name type="scientific">Halovibrio variabilis</name>
    <dbReference type="NCBI Taxonomy" id="31910"/>
    <lineage>
        <taxon>Bacteria</taxon>
        <taxon>Pseudomonadati</taxon>
        <taxon>Pseudomonadota</taxon>
        <taxon>Gammaproteobacteria</taxon>
        <taxon>Oceanospirillales</taxon>
        <taxon>Halomonadaceae</taxon>
        <taxon>Halovibrio</taxon>
    </lineage>
</organism>
<protein>
    <submittedName>
        <fullName evidence="1">Uncharacterized protein</fullName>
    </submittedName>
</protein>
<dbReference type="AlphaFoldDB" id="A0A511USH9"/>
<reference evidence="1 2" key="1">
    <citation type="submission" date="2019-07" db="EMBL/GenBank/DDBJ databases">
        <title>Whole genome shotgun sequence of Halomonas variabilis NBRC 102410.</title>
        <authorList>
            <person name="Hosoyama A."/>
            <person name="Uohara A."/>
            <person name="Ohji S."/>
            <person name="Ichikawa N."/>
        </authorList>
    </citation>
    <scope>NUCLEOTIDE SEQUENCE [LARGE SCALE GENOMIC DNA]</scope>
    <source>
        <strain evidence="1 2">NBRC 102410</strain>
    </source>
</reference>
<evidence type="ECO:0000313" key="2">
    <source>
        <dbReference type="Proteomes" id="UP000321303"/>
    </source>
</evidence>
<dbReference type="Proteomes" id="UP000321303">
    <property type="component" value="Unassembled WGS sequence"/>
</dbReference>
<sequence length="79" mass="8807">MPLTGALFNAYFDEYFAAIATPGKGLALVNYLPSYSNVCRVGARYFTEFLARFDRPLGRGVLHVVEQRTQGGRDYGIQV</sequence>
<comment type="caution">
    <text evidence="1">The sequence shown here is derived from an EMBL/GenBank/DDBJ whole genome shotgun (WGS) entry which is preliminary data.</text>
</comment>
<name>A0A511USH9_9GAMM</name>